<feature type="region of interest" description="Disordered" evidence="1">
    <location>
        <begin position="1"/>
        <end position="24"/>
    </location>
</feature>
<proteinExistence type="predicted"/>
<evidence type="ECO:0000256" key="2">
    <source>
        <dbReference type="SAM" id="Phobius"/>
    </source>
</evidence>
<sequence length="84" mass="10160">MVDYQFKGSNPAPDPDPDPDNYRDRDRDYRDYYSYFGFYELFATNTHISLYNLLQCKKMIRESVANKLSVCRQPMDFKSIEWLR</sequence>
<keyword evidence="4" id="KW-1185">Reference proteome</keyword>
<gene>
    <name evidence="3" type="ORF">ED312_00755</name>
</gene>
<comment type="caution">
    <text evidence="3">The sequence shown here is derived from an EMBL/GenBank/DDBJ whole genome shotgun (WGS) entry which is preliminary data.</text>
</comment>
<name>A0A3N0F5A8_SINP1</name>
<evidence type="ECO:0000313" key="3">
    <source>
        <dbReference type="EMBL" id="RNL95162.1"/>
    </source>
</evidence>
<organism evidence="3 4">
    <name type="scientific">Sinomicrobium pectinilyticum</name>
    <dbReference type="NCBI Taxonomy" id="1084421"/>
    <lineage>
        <taxon>Bacteria</taxon>
        <taxon>Pseudomonadati</taxon>
        <taxon>Bacteroidota</taxon>
        <taxon>Flavobacteriia</taxon>
        <taxon>Flavobacteriales</taxon>
        <taxon>Flavobacteriaceae</taxon>
        <taxon>Sinomicrobium</taxon>
    </lineage>
</organism>
<evidence type="ECO:0000313" key="4">
    <source>
        <dbReference type="Proteomes" id="UP000267469"/>
    </source>
</evidence>
<feature type="transmembrane region" description="Helical" evidence="2">
    <location>
        <begin position="32"/>
        <end position="54"/>
    </location>
</feature>
<reference evidence="3 4" key="1">
    <citation type="submission" date="2018-10" db="EMBL/GenBank/DDBJ databases">
        <title>Sinomicrobium pectinilyticum sp. nov., a pectinase-producing bacterium isolated from alkaline and saline soil, and emended description of the genus Sinomicrobium.</title>
        <authorList>
            <person name="Cheng B."/>
            <person name="Li C."/>
            <person name="Lai Q."/>
            <person name="Du M."/>
            <person name="Shao Z."/>
            <person name="Xu P."/>
            <person name="Yang C."/>
        </authorList>
    </citation>
    <scope>NUCLEOTIDE SEQUENCE [LARGE SCALE GENOMIC DNA]</scope>
    <source>
        <strain evidence="3 4">5DNS001</strain>
    </source>
</reference>
<keyword evidence="2" id="KW-0472">Membrane</keyword>
<keyword evidence="2" id="KW-1133">Transmembrane helix</keyword>
<accession>A0A3N0F5A8</accession>
<evidence type="ECO:0000256" key="1">
    <source>
        <dbReference type="SAM" id="MobiDB-lite"/>
    </source>
</evidence>
<dbReference type="EMBL" id="RJTM01000002">
    <property type="protein sequence ID" value="RNL95162.1"/>
    <property type="molecule type" value="Genomic_DNA"/>
</dbReference>
<keyword evidence="2" id="KW-0812">Transmembrane</keyword>
<dbReference type="Proteomes" id="UP000267469">
    <property type="component" value="Unassembled WGS sequence"/>
</dbReference>
<dbReference type="AlphaFoldDB" id="A0A3N0F5A8"/>
<protein>
    <submittedName>
        <fullName evidence="3">Uncharacterized protein</fullName>
    </submittedName>
</protein>